<comment type="caution">
    <text evidence="1">The sequence shown here is derived from an EMBL/GenBank/DDBJ whole genome shotgun (WGS) entry which is preliminary data.</text>
</comment>
<sequence length="92" mass="10192">MKALLAVSVGGPRGVGYFSNLTVYQDAIPSFVKLDYSFVGALKKRSEESNLTSLLRPEPLRESGMEYVAWLKEALFAAYPEEAKQYVAELNA</sequence>
<dbReference type="EMBL" id="JAAAHY010000572">
    <property type="protein sequence ID" value="KAF9961789.1"/>
    <property type="molecule type" value="Genomic_DNA"/>
</dbReference>
<organism evidence="1 2">
    <name type="scientific">Mortierella alpina</name>
    <name type="common">Oleaginous fungus</name>
    <name type="synonym">Mortierella renispora</name>
    <dbReference type="NCBI Taxonomy" id="64518"/>
    <lineage>
        <taxon>Eukaryota</taxon>
        <taxon>Fungi</taxon>
        <taxon>Fungi incertae sedis</taxon>
        <taxon>Mucoromycota</taxon>
        <taxon>Mortierellomycotina</taxon>
        <taxon>Mortierellomycetes</taxon>
        <taxon>Mortierellales</taxon>
        <taxon>Mortierellaceae</taxon>
        <taxon>Mortierella</taxon>
    </lineage>
</organism>
<accession>A0A9P6M200</accession>
<name>A0A9P6M200_MORAP</name>
<proteinExistence type="predicted"/>
<dbReference type="OrthoDB" id="10443820at2759"/>
<evidence type="ECO:0000313" key="1">
    <source>
        <dbReference type="EMBL" id="KAF9961789.1"/>
    </source>
</evidence>
<dbReference type="Proteomes" id="UP000738359">
    <property type="component" value="Unassembled WGS sequence"/>
</dbReference>
<dbReference type="AlphaFoldDB" id="A0A9P6M200"/>
<gene>
    <name evidence="1" type="ORF">BGZ70_008208</name>
</gene>
<keyword evidence="2" id="KW-1185">Reference proteome</keyword>
<reference evidence="1" key="1">
    <citation type="journal article" date="2020" name="Fungal Divers.">
        <title>Resolving the Mortierellaceae phylogeny through synthesis of multi-gene phylogenetics and phylogenomics.</title>
        <authorList>
            <person name="Vandepol N."/>
            <person name="Liber J."/>
            <person name="Desiro A."/>
            <person name="Na H."/>
            <person name="Kennedy M."/>
            <person name="Barry K."/>
            <person name="Grigoriev I.V."/>
            <person name="Miller A.N."/>
            <person name="O'Donnell K."/>
            <person name="Stajich J.E."/>
            <person name="Bonito G."/>
        </authorList>
    </citation>
    <scope>NUCLEOTIDE SEQUENCE</scope>
    <source>
        <strain evidence="1">CK1249</strain>
    </source>
</reference>
<evidence type="ECO:0000313" key="2">
    <source>
        <dbReference type="Proteomes" id="UP000738359"/>
    </source>
</evidence>
<protein>
    <submittedName>
        <fullName evidence="1">Uncharacterized protein</fullName>
    </submittedName>
</protein>